<dbReference type="SUPFAM" id="SSF53098">
    <property type="entry name" value="Ribonuclease H-like"/>
    <property type="match status" value="1"/>
</dbReference>
<keyword evidence="9 14" id="KW-0540">Nuclease</keyword>
<dbReference type="RefSeq" id="WP_213409431.1">
    <property type="nucleotide sequence ID" value="NZ_CP074441.1"/>
</dbReference>
<proteinExistence type="inferred from homology"/>
<sequence>MPTETIASIKAQLAAGASEADLARWRTDERQGVQKLLVQQEKKAAKAAADANAFQERLSFERDAWQRGLTVAGVDEVGRGPLAGPVVACAVVIDDTFDLISVHDSKQLSQVKREALDADIKEQVVAYAFSVIDADIIDDVNIYEASRIAMKEAIEKLPTQPDELLLDAMTVDLPQPQEKLIKGDDRSISIGAASILAKNYRDELMTKYAEQYPGYGFEQHAGYGTKQHLEALATLGVTPIHRKTFSPVMKYLND</sequence>
<dbReference type="Proteomes" id="UP001526225">
    <property type="component" value="Unassembled WGS sequence"/>
</dbReference>
<comment type="cofactor">
    <cofactor evidence="14 15">
        <name>Mn(2+)</name>
        <dbReference type="ChEBI" id="CHEBI:29035"/>
    </cofactor>
    <cofactor evidence="14 15">
        <name>Mg(2+)</name>
        <dbReference type="ChEBI" id="CHEBI:18420"/>
    </cofactor>
    <text evidence="14 15">Manganese or magnesium. Binds 1 divalent metal ion per monomer in the absence of substrate. May bind a second metal ion after substrate binding.</text>
</comment>
<evidence type="ECO:0000256" key="3">
    <source>
        <dbReference type="ARBA" id="ARBA00004065"/>
    </source>
</evidence>
<dbReference type="PROSITE" id="PS51975">
    <property type="entry name" value="RNASE_H_2"/>
    <property type="match status" value="1"/>
</dbReference>
<evidence type="ECO:0000256" key="10">
    <source>
        <dbReference type="ARBA" id="ARBA00022723"/>
    </source>
</evidence>
<gene>
    <name evidence="14" type="primary">rnhB</name>
    <name evidence="18" type="ORF">OIT44_01945</name>
</gene>
<evidence type="ECO:0000256" key="5">
    <source>
        <dbReference type="ARBA" id="ARBA00007383"/>
    </source>
</evidence>
<dbReference type="PANTHER" id="PTHR10954:SF18">
    <property type="entry name" value="RIBONUCLEASE HII"/>
    <property type="match status" value="1"/>
</dbReference>
<evidence type="ECO:0000259" key="17">
    <source>
        <dbReference type="PROSITE" id="PS51975"/>
    </source>
</evidence>
<dbReference type="EMBL" id="JAOZFE010000001">
    <property type="protein sequence ID" value="MCW0952830.1"/>
    <property type="molecule type" value="Genomic_DNA"/>
</dbReference>
<feature type="binding site" evidence="14 15">
    <location>
        <position position="167"/>
    </location>
    <ligand>
        <name>a divalent metal cation</name>
        <dbReference type="ChEBI" id="CHEBI:60240"/>
    </ligand>
</feature>
<keyword evidence="19" id="KW-1185">Reference proteome</keyword>
<evidence type="ECO:0000256" key="7">
    <source>
        <dbReference type="ARBA" id="ARBA00019179"/>
    </source>
</evidence>
<feature type="domain" description="RNase H type-2" evidence="17">
    <location>
        <begin position="69"/>
        <end position="254"/>
    </location>
</feature>
<evidence type="ECO:0000313" key="18">
    <source>
        <dbReference type="EMBL" id="MCW0952830.1"/>
    </source>
</evidence>
<comment type="function">
    <text evidence="3 14 16">Endonuclease that specifically degrades the RNA of RNA-DNA hybrids.</text>
</comment>
<evidence type="ECO:0000256" key="8">
    <source>
        <dbReference type="ARBA" id="ARBA00022490"/>
    </source>
</evidence>
<protein>
    <recommendedName>
        <fullName evidence="7 14">Ribonuclease HII</fullName>
        <shortName evidence="14">RNase HII</shortName>
        <ecNumber evidence="6 14">3.1.26.4</ecNumber>
    </recommendedName>
</protein>
<dbReference type="InterPro" id="IPR022898">
    <property type="entry name" value="RNase_HII"/>
</dbReference>
<feature type="binding site" evidence="14 15">
    <location>
        <position position="75"/>
    </location>
    <ligand>
        <name>a divalent metal cation</name>
        <dbReference type="ChEBI" id="CHEBI:60240"/>
    </ligand>
</feature>
<comment type="catalytic activity">
    <reaction evidence="1 14 15 16">
        <text>Endonucleolytic cleavage to 5'-phosphomonoester.</text>
        <dbReference type="EC" id="3.1.26.4"/>
    </reaction>
</comment>
<evidence type="ECO:0000256" key="12">
    <source>
        <dbReference type="ARBA" id="ARBA00022801"/>
    </source>
</evidence>
<comment type="subcellular location">
    <subcellularLocation>
        <location evidence="4 14">Cytoplasm</location>
    </subcellularLocation>
</comment>
<dbReference type="InterPro" id="IPR012337">
    <property type="entry name" value="RNaseH-like_sf"/>
</dbReference>
<dbReference type="EC" id="3.1.26.4" evidence="6 14"/>
<keyword evidence="10 14" id="KW-0479">Metal-binding</keyword>
<dbReference type="Pfam" id="PF01351">
    <property type="entry name" value="RNase_HII"/>
    <property type="match status" value="1"/>
</dbReference>
<comment type="caution">
    <text evidence="18">The sequence shown here is derived from an EMBL/GenBank/DDBJ whole genome shotgun (WGS) entry which is preliminary data.</text>
</comment>
<evidence type="ECO:0000256" key="1">
    <source>
        <dbReference type="ARBA" id="ARBA00000077"/>
    </source>
</evidence>
<evidence type="ECO:0000313" key="19">
    <source>
        <dbReference type="Proteomes" id="UP001526225"/>
    </source>
</evidence>
<evidence type="ECO:0000256" key="13">
    <source>
        <dbReference type="ARBA" id="ARBA00023211"/>
    </source>
</evidence>
<comment type="similarity">
    <text evidence="5 14 16">Belongs to the RNase HII family.</text>
</comment>
<dbReference type="InterPro" id="IPR036397">
    <property type="entry name" value="RNaseH_sf"/>
</dbReference>
<evidence type="ECO:0000256" key="4">
    <source>
        <dbReference type="ARBA" id="ARBA00004496"/>
    </source>
</evidence>
<dbReference type="GO" id="GO:0004523">
    <property type="term" value="F:RNA-DNA hybrid ribonuclease activity"/>
    <property type="evidence" value="ECO:0007669"/>
    <property type="project" value="UniProtKB-EC"/>
</dbReference>
<reference evidence="18 19" key="1">
    <citation type="submission" date="2022-10" db="EMBL/GenBank/DDBJ databases">
        <title>Weissella fermenti sp. nov., isolated from fermented cabbage.</title>
        <authorList>
            <person name="Lee J.K."/>
            <person name="Baek J.H."/>
            <person name="Choi D.G."/>
            <person name="Kim J.M."/>
            <person name="Jeon C.O."/>
        </authorList>
    </citation>
    <scope>NUCLEOTIDE SEQUENCE [LARGE SCALE GENOMIC DNA]</scope>
    <source>
        <strain evidence="18 19">KACC 18534</strain>
    </source>
</reference>
<keyword evidence="12 14" id="KW-0378">Hydrolase</keyword>
<dbReference type="InterPro" id="IPR024567">
    <property type="entry name" value="RNase_HII/HIII_dom"/>
</dbReference>
<accession>A0ABT3E339</accession>
<dbReference type="NCBIfam" id="NF000594">
    <property type="entry name" value="PRK00015.1-1"/>
    <property type="match status" value="1"/>
</dbReference>
<dbReference type="Gene3D" id="3.30.420.10">
    <property type="entry name" value="Ribonuclease H-like superfamily/Ribonuclease H"/>
    <property type="match status" value="1"/>
</dbReference>
<evidence type="ECO:0000256" key="6">
    <source>
        <dbReference type="ARBA" id="ARBA00012180"/>
    </source>
</evidence>
<dbReference type="HAMAP" id="MF_00052_B">
    <property type="entry name" value="RNase_HII_B"/>
    <property type="match status" value="1"/>
</dbReference>
<name>A0ABT3E339_9LACO</name>
<keyword evidence="13 14" id="KW-0464">Manganese</keyword>
<dbReference type="PANTHER" id="PTHR10954">
    <property type="entry name" value="RIBONUCLEASE H2 SUBUNIT A"/>
    <property type="match status" value="1"/>
</dbReference>
<evidence type="ECO:0000256" key="11">
    <source>
        <dbReference type="ARBA" id="ARBA00022759"/>
    </source>
</evidence>
<evidence type="ECO:0000256" key="16">
    <source>
        <dbReference type="RuleBase" id="RU003515"/>
    </source>
</evidence>
<organism evidence="18 19">
    <name type="scientific">Weissella ceti</name>
    <dbReference type="NCBI Taxonomy" id="759620"/>
    <lineage>
        <taxon>Bacteria</taxon>
        <taxon>Bacillati</taxon>
        <taxon>Bacillota</taxon>
        <taxon>Bacilli</taxon>
        <taxon>Lactobacillales</taxon>
        <taxon>Lactobacillaceae</taxon>
        <taxon>Weissella</taxon>
    </lineage>
</organism>
<dbReference type="NCBIfam" id="NF000595">
    <property type="entry name" value="PRK00015.1-3"/>
    <property type="match status" value="1"/>
</dbReference>
<comment type="cofactor">
    <cofactor evidence="2">
        <name>Mg(2+)</name>
        <dbReference type="ChEBI" id="CHEBI:18420"/>
    </cofactor>
</comment>
<evidence type="ECO:0000256" key="15">
    <source>
        <dbReference type="PROSITE-ProRule" id="PRU01319"/>
    </source>
</evidence>
<evidence type="ECO:0000256" key="14">
    <source>
        <dbReference type="HAMAP-Rule" id="MF_00052"/>
    </source>
</evidence>
<dbReference type="InterPro" id="IPR001352">
    <property type="entry name" value="RNase_HII/HIII"/>
</dbReference>
<evidence type="ECO:0000256" key="2">
    <source>
        <dbReference type="ARBA" id="ARBA00001946"/>
    </source>
</evidence>
<keyword evidence="11 14" id="KW-0255">Endonuclease</keyword>
<feature type="binding site" evidence="14 15">
    <location>
        <position position="76"/>
    </location>
    <ligand>
        <name>a divalent metal cation</name>
        <dbReference type="ChEBI" id="CHEBI:60240"/>
    </ligand>
</feature>
<keyword evidence="8 14" id="KW-0963">Cytoplasm</keyword>
<dbReference type="CDD" id="cd07182">
    <property type="entry name" value="RNase_HII_bacteria_HII_like"/>
    <property type="match status" value="1"/>
</dbReference>
<evidence type="ECO:0000256" key="9">
    <source>
        <dbReference type="ARBA" id="ARBA00022722"/>
    </source>
</evidence>